<feature type="region of interest" description="Disordered" evidence="8">
    <location>
        <begin position="1255"/>
        <end position="1283"/>
    </location>
</feature>
<reference evidence="10 11" key="1">
    <citation type="journal article" date="2016" name="Mol. Biol. Evol.">
        <title>Comparative Genomics of Early-Diverging Mushroom-Forming Fungi Provides Insights into the Origins of Lignocellulose Decay Capabilities.</title>
        <authorList>
            <person name="Nagy L.G."/>
            <person name="Riley R."/>
            <person name="Tritt A."/>
            <person name="Adam C."/>
            <person name="Daum C."/>
            <person name="Floudas D."/>
            <person name="Sun H."/>
            <person name="Yadav J.S."/>
            <person name="Pangilinan J."/>
            <person name="Larsson K.H."/>
            <person name="Matsuura K."/>
            <person name="Barry K."/>
            <person name="Labutti K."/>
            <person name="Kuo R."/>
            <person name="Ohm R.A."/>
            <person name="Bhattacharya S.S."/>
            <person name="Shirouzu T."/>
            <person name="Yoshinaga Y."/>
            <person name="Martin F.M."/>
            <person name="Grigoriev I.V."/>
            <person name="Hibbett D.S."/>
        </authorList>
    </citation>
    <scope>NUCLEOTIDE SEQUENCE [LARGE SCALE GENOMIC DNA]</scope>
    <source>
        <strain evidence="10 11">HHB10207 ss-3</strain>
    </source>
</reference>
<dbReference type="Pfam" id="PF00505">
    <property type="entry name" value="HMG_box"/>
    <property type="match status" value="2"/>
</dbReference>
<gene>
    <name evidence="10" type="ORF">SISSUDRAFT_1120078</name>
</gene>
<dbReference type="Gene3D" id="3.30.40.10">
    <property type="entry name" value="Zinc/RING finger domain, C3HC4 (zinc finger)"/>
    <property type="match status" value="1"/>
</dbReference>
<dbReference type="EMBL" id="KV428076">
    <property type="protein sequence ID" value="KZT37797.1"/>
    <property type="molecule type" value="Genomic_DNA"/>
</dbReference>
<keyword evidence="4" id="KW-0862">Zinc</keyword>
<dbReference type="GO" id="GO:0005634">
    <property type="term" value="C:nucleus"/>
    <property type="evidence" value="ECO:0007669"/>
    <property type="project" value="UniProtKB-SubCell"/>
</dbReference>
<evidence type="ECO:0000256" key="4">
    <source>
        <dbReference type="ARBA" id="ARBA00022833"/>
    </source>
</evidence>
<dbReference type="InterPro" id="IPR036910">
    <property type="entry name" value="HMG_box_dom_sf"/>
</dbReference>
<evidence type="ECO:0000313" key="11">
    <source>
        <dbReference type="Proteomes" id="UP000076798"/>
    </source>
</evidence>
<keyword evidence="3" id="KW-0863">Zinc-finger</keyword>
<dbReference type="CDD" id="cd21986">
    <property type="entry name" value="HMG-box_TFAM_rpt1"/>
    <property type="match status" value="1"/>
</dbReference>
<accession>A0A166CTH7</accession>
<feature type="compositionally biased region" description="Basic and acidic residues" evidence="8">
    <location>
        <begin position="1836"/>
        <end position="1849"/>
    </location>
</feature>
<proteinExistence type="predicted"/>
<dbReference type="SMART" id="SM00249">
    <property type="entry name" value="PHD"/>
    <property type="match status" value="1"/>
</dbReference>
<keyword evidence="2" id="KW-0479">Metal-binding</keyword>
<evidence type="ECO:0000313" key="10">
    <source>
        <dbReference type="EMBL" id="KZT37797.1"/>
    </source>
</evidence>
<evidence type="ECO:0000256" key="7">
    <source>
        <dbReference type="PROSITE-ProRule" id="PRU00267"/>
    </source>
</evidence>
<keyword evidence="5 7" id="KW-0238">DNA-binding</keyword>
<dbReference type="InterPro" id="IPR011011">
    <property type="entry name" value="Znf_FYVE_PHD"/>
</dbReference>
<comment type="subcellular location">
    <subcellularLocation>
        <location evidence="1">Nucleus</location>
    </subcellularLocation>
</comment>
<name>A0A166CTH7_9AGAM</name>
<dbReference type="SMART" id="SM00398">
    <property type="entry name" value="HMG"/>
    <property type="match status" value="2"/>
</dbReference>
<dbReference type="SUPFAM" id="SSF47095">
    <property type="entry name" value="HMG-box"/>
    <property type="match status" value="2"/>
</dbReference>
<keyword evidence="6 7" id="KW-0539">Nucleus</keyword>
<evidence type="ECO:0000256" key="8">
    <source>
        <dbReference type="SAM" id="MobiDB-lite"/>
    </source>
</evidence>
<sequence length="2020" mass="223816">MPRAKKKTDDPTPDDPPIKLVKGHPAIYCQICKRDVELGTGGRANFKKHEESIEHQGHLPKPGVSKLSNWFQKRTRAVSPVQVLRAPRLQGTTINVAASTAAHTTSQSADECIEVDAIPAISSNRTQVSPDPLGINLVHQLRTIAATLPKTIDRPDTPTKDNKLAEFANSPENMVPPEVVGADAWESLNPALDNLCGYRISAEDVAKVIRRGPFGMDGLVRWIETCVLKLGIEGGLLEGKVELLIKAMKLCGASETPVAPLDMPSPGVIAQPDRSNSTVADATTVKQRKVPHEKTLTVAPTKNCSGWAIELRPGQYGGLEYPWKVHYDEGLPWTPDLSGGGLILRSDSCTSTHMLKGVCHKCREIGRNPYAVTIQRHITDGVAENSQYKWLSLIQALEHLGRRTAEVRHGKLKGLNLAKKLSVHDRALDNHKRAMMLIAEGNVKRVDTLVRVAYKNGGGIRAIISRLTDAASDLCKTKSFSSKDLKLAYLIWKMGGPRLVNIVAKALGGPSISTVRRHMGSRPLLASAGFPTPAEMVRNLDISLTKGLEDDQEEVPDNALHEMGVGYILAIDEIAIEKRLRWDPERNLVLGLCREHTEAKCSLEFASMDDADALLKALVADEIHVASEASVIAAASLNPDARSRAARPFVLSGTCKKGTPDDQTRLLKDAARALDSELKVHKGKLYCFATDGDAKRRKALTPLTLSRTLEPNSPLYPMLGHLPLFDLHCGFDDRTVDFDHKHLLKRARNALTSAKGITINGVHIDRITLKTHLTDNGMKALTANLLLSPKDKQNVAQMYRLLAAIAKLPKASKEDKPGYERTRQSIRFLGHVYRHLLEAYTNVEMSLREQLSHLSAASHLLLAGYSTFRGDLWSSQFYFDMQQTIKNAYFCVAKTKRDCPQAKFYLILVGTDALEKLFGIYRTMIGTDTNADLYQLATRATGAVKCVKILQEEKGWDSGTRRLDIKTSILDEAPEDKKTAQKLDHLKPESWKGDVRVAGVGLQTCWNSGRSMAIDDMTDCEMTPSKSFDEMESEGGYHILSPFGTNKLVLVHGHQSKERDEEQDEQDQDDVSNTRPNPTVDALRTKPPVMDDDFEPDLEDLTALPDSAGDTGETEVQDTSTSVVCDPWIIVDGVRQHKATILRIFSDPINAQGSRDRLKRIRGYSRFETTADTDDALSQFLDDGGLPPNLLSIDDPGGTLVRCADKVFLAIVRISSIKIGSEHVPTISADRLADSNVKLQVQVFRFRMLTNENTHNPEAVSQLSLDDEEEGNLPTPENEIPNANNLWEWTGRVETFLGVAPAFDIPGSAFQPLDPALKKPRLKSSHSQEHTWIMSTPDLTGISLQLYEKLREDAPRLPKLPISPTFPYRNDKDDHDGLPPLAPGRQACRYCPHLELEPGPKLIEHMAMHFLYDVKCADLKDECGFCGSTEGRCATNLMKSKHTQSKTAIDMDRTRCPNKYKISLASAAKFTPGGPCTNVPIRCKGPGCDQSPCVWKYNMLAHFETVHKNDIISHFHEEIDYRIEQNERNALNKLWDHEKTVKHRHRTAKKQDQLLPVSEAHRAMLTMRTTDLSVTASAINASATSNPTESNDNAPHAPSADIDNSINTSPTDLASNSIETVTQTSNHASVPVSTTRASRSQVKKRRIMSEEPEDPNCDYCGLPGNGEQLLGCSGPLCGGWYHLICSGEKAFPRDGEDWWCDDDCRINSGARLNNKPSISTATPRMLSLLRTHVARSAWQTMRTSTAPSCPSILGALRSPWSGSMHVKGFASSVERLMPAAAAKKTPAKRGRPAAKKTTRSAAKKPAAKTKTTAKKTVKPVAKKAVAKPKKVVPKPKKADTLKLTDEDKKPKKPPSPYLIFTTKFFQGLEKKPANFAETHEVVRQAGGVWRTLTLAEKQPFVDESDALQEDYQKALGTWVKRMQDNPKTLRVINQRRAKRGLNKIYKTKPAVEDRRPLGPFMRFYVERKESDPSINSLSLIDKSRRAGELWRALSDSEKQKYHDAFKKEFAEFKRTHATKA</sequence>
<dbReference type="STRING" id="1314776.A0A166CTH7"/>
<dbReference type="Gene3D" id="1.10.30.10">
    <property type="entry name" value="High mobility group box domain"/>
    <property type="match status" value="2"/>
</dbReference>
<dbReference type="InterPro" id="IPR013083">
    <property type="entry name" value="Znf_RING/FYVE/PHD"/>
</dbReference>
<feature type="compositionally biased region" description="Acidic residues" evidence="8">
    <location>
        <begin position="1061"/>
        <end position="1070"/>
    </location>
</feature>
<keyword evidence="11" id="KW-1185">Reference proteome</keyword>
<feature type="region of interest" description="Disordered" evidence="8">
    <location>
        <begin position="1053"/>
        <end position="1119"/>
    </location>
</feature>
<feature type="compositionally biased region" description="Acidic residues" evidence="8">
    <location>
        <begin position="1090"/>
        <end position="1100"/>
    </location>
</feature>
<dbReference type="PROSITE" id="PS50118">
    <property type="entry name" value="HMG_BOX_2"/>
    <property type="match status" value="2"/>
</dbReference>
<dbReference type="InterPro" id="IPR009071">
    <property type="entry name" value="HMG_box_dom"/>
</dbReference>
<feature type="domain" description="HMG box" evidence="9">
    <location>
        <begin position="1850"/>
        <end position="1919"/>
    </location>
</feature>
<feature type="region of interest" description="Disordered" evidence="8">
    <location>
        <begin position="1781"/>
        <end position="1854"/>
    </location>
</feature>
<dbReference type="OrthoDB" id="2659442at2759"/>
<evidence type="ECO:0000256" key="2">
    <source>
        <dbReference type="ARBA" id="ARBA00022723"/>
    </source>
</evidence>
<dbReference type="SUPFAM" id="SSF57903">
    <property type="entry name" value="FYVE/PHD zinc finger"/>
    <property type="match status" value="1"/>
</dbReference>
<feature type="DNA-binding region" description="HMG box" evidence="7">
    <location>
        <begin position="1850"/>
        <end position="1919"/>
    </location>
</feature>
<protein>
    <recommendedName>
        <fullName evidence="9">HMG box domain-containing protein</fullName>
    </recommendedName>
</protein>
<feature type="compositionally biased region" description="Basic residues" evidence="8">
    <location>
        <begin position="1785"/>
        <end position="1835"/>
    </location>
</feature>
<feature type="domain" description="HMG box" evidence="9">
    <location>
        <begin position="1953"/>
        <end position="2020"/>
    </location>
</feature>
<evidence type="ECO:0000256" key="3">
    <source>
        <dbReference type="ARBA" id="ARBA00022771"/>
    </source>
</evidence>
<feature type="DNA-binding region" description="HMG box" evidence="7">
    <location>
        <begin position="1953"/>
        <end position="2020"/>
    </location>
</feature>
<dbReference type="InterPro" id="IPR031061">
    <property type="entry name" value="HMGB_plant"/>
</dbReference>
<evidence type="ECO:0000256" key="6">
    <source>
        <dbReference type="ARBA" id="ARBA00023242"/>
    </source>
</evidence>
<dbReference type="PANTHER" id="PTHR46261:SF18">
    <property type="entry name" value="DNA-BINDING PROTEIN MNB1B"/>
    <property type="match status" value="1"/>
</dbReference>
<evidence type="ECO:0000256" key="1">
    <source>
        <dbReference type="ARBA" id="ARBA00004123"/>
    </source>
</evidence>
<dbReference type="GO" id="GO:0003677">
    <property type="term" value="F:DNA binding"/>
    <property type="evidence" value="ECO:0007669"/>
    <property type="project" value="UniProtKB-UniRule"/>
</dbReference>
<dbReference type="PANTHER" id="PTHR46261">
    <property type="entry name" value="HIGH MOBILITY GROUP B PROTEIN 4-RELATED"/>
    <property type="match status" value="1"/>
</dbReference>
<organism evidence="10 11">
    <name type="scientific">Sistotremastrum suecicum HHB10207 ss-3</name>
    <dbReference type="NCBI Taxonomy" id="1314776"/>
    <lineage>
        <taxon>Eukaryota</taxon>
        <taxon>Fungi</taxon>
        <taxon>Dikarya</taxon>
        <taxon>Basidiomycota</taxon>
        <taxon>Agaricomycotina</taxon>
        <taxon>Agaricomycetes</taxon>
        <taxon>Sistotremastrales</taxon>
        <taxon>Sistotremastraceae</taxon>
        <taxon>Sistotremastrum</taxon>
    </lineage>
</organism>
<feature type="compositionally biased region" description="Polar residues" evidence="8">
    <location>
        <begin position="1255"/>
        <end position="1264"/>
    </location>
</feature>
<evidence type="ECO:0000256" key="5">
    <source>
        <dbReference type="ARBA" id="ARBA00023125"/>
    </source>
</evidence>
<feature type="region of interest" description="Disordered" evidence="8">
    <location>
        <begin position="1583"/>
        <end position="1649"/>
    </location>
</feature>
<feature type="compositionally biased region" description="Polar residues" evidence="8">
    <location>
        <begin position="1602"/>
        <end position="1640"/>
    </location>
</feature>
<dbReference type="InterPro" id="IPR001965">
    <property type="entry name" value="Znf_PHD"/>
</dbReference>
<evidence type="ECO:0000259" key="9">
    <source>
        <dbReference type="PROSITE" id="PS50118"/>
    </source>
</evidence>
<dbReference type="Proteomes" id="UP000076798">
    <property type="component" value="Unassembled WGS sequence"/>
</dbReference>
<dbReference type="GO" id="GO:0008270">
    <property type="term" value="F:zinc ion binding"/>
    <property type="evidence" value="ECO:0007669"/>
    <property type="project" value="UniProtKB-KW"/>
</dbReference>